<dbReference type="EMBL" id="RBAL01000003">
    <property type="protein sequence ID" value="RKN44845.1"/>
    <property type="molecule type" value="Genomic_DNA"/>
</dbReference>
<dbReference type="GO" id="GO:0005576">
    <property type="term" value="C:extracellular region"/>
    <property type="evidence" value="ECO:0007669"/>
    <property type="project" value="UniProtKB-SubCell"/>
</dbReference>
<dbReference type="EC" id="3.2.1.55" evidence="3"/>
<dbReference type="Gene3D" id="2.115.10.20">
    <property type="entry name" value="Glycosyl hydrolase domain, family 43"/>
    <property type="match status" value="1"/>
</dbReference>
<evidence type="ECO:0000313" key="11">
    <source>
        <dbReference type="Proteomes" id="UP000272474"/>
    </source>
</evidence>
<keyword evidence="6 10" id="KW-0378">Hydrolase</keyword>
<evidence type="ECO:0000256" key="5">
    <source>
        <dbReference type="ARBA" id="ARBA00022729"/>
    </source>
</evidence>
<evidence type="ECO:0000256" key="1">
    <source>
        <dbReference type="ARBA" id="ARBA00001462"/>
    </source>
</evidence>
<accession>A0A3A9Z976</accession>
<evidence type="ECO:0000256" key="2">
    <source>
        <dbReference type="ARBA" id="ARBA00004613"/>
    </source>
</evidence>
<keyword evidence="7" id="KW-0326">Glycosidase</keyword>
<keyword evidence="4" id="KW-0964">Secreted</keyword>
<dbReference type="CDD" id="cd08987">
    <property type="entry name" value="GH62"/>
    <property type="match status" value="1"/>
</dbReference>
<evidence type="ECO:0000256" key="7">
    <source>
        <dbReference type="ARBA" id="ARBA00023295"/>
    </source>
</evidence>
<dbReference type="InterPro" id="IPR005193">
    <property type="entry name" value="GH62_arabinosidase"/>
</dbReference>
<dbReference type="PANTHER" id="PTHR40631:SF2">
    <property type="entry name" value="ALPHA-L-ARABINOFURANOSIDASE"/>
    <property type="match status" value="1"/>
</dbReference>
<dbReference type="AlphaFoldDB" id="A0A3A9Z976"/>
<reference evidence="10 11" key="1">
    <citation type="journal article" date="2014" name="Int. J. Syst. Evol. Microbiol.">
        <title>Streptomyces hoynatensis sp. nov., isolated from deep marine sediment.</title>
        <authorList>
            <person name="Veyisoglu A."/>
            <person name="Sahin N."/>
        </authorList>
    </citation>
    <scope>NUCLEOTIDE SEQUENCE [LARGE SCALE GENOMIC DNA]</scope>
    <source>
        <strain evidence="10 11">KCTC 29097</strain>
    </source>
</reference>
<comment type="catalytic activity">
    <reaction evidence="1">
        <text>Hydrolysis of terminal non-reducing alpha-L-arabinofuranoside residues in alpha-L-arabinosides.</text>
        <dbReference type="EC" id="3.2.1.55"/>
    </reaction>
</comment>
<name>A0A3A9Z976_9ACTN</name>
<evidence type="ECO:0000313" key="10">
    <source>
        <dbReference type="EMBL" id="RKN44845.1"/>
    </source>
</evidence>
<dbReference type="Pfam" id="PF03664">
    <property type="entry name" value="Glyco_hydro_62"/>
    <property type="match status" value="1"/>
</dbReference>
<sequence length="386" mass="41752">MSPSPGRPRHHALRAAVVTLLGIALSLFAAPAQSAPSRPAAAQSDSGRLAATQPGSGSSPAAATGTAPGRVAIEQLTGSFQWSSTGPLISPQPDSRHNVVSVKDPSVVRDNSGRWHVFMTTANTAGGWSMAYTNFTDWSQAPSARLTYLDTNPNIGTGYRAAPQAFYFAPRNEWYLVYQTGSPSYSTSTNPGDPQSWSAPRNFMSGQAAGGTLDYWVICDSAMCYLFSANDDGKLYRAETTVGEFPNGFRNTQVVLQDSQYALFEGEAVYRVDDTNTYLLMMEAIGSDGRRYYRSYTANGLTGQWQPLASTEANPFARSNNVSFPSGAWTRDISHGELIRSGNDQTMRINSCDLQFLYQGMNPSAGGDYSQLPWRLGLLTQTNGTC</sequence>
<comment type="subcellular location">
    <subcellularLocation>
        <location evidence="2">Secreted</location>
    </subcellularLocation>
</comment>
<evidence type="ECO:0000256" key="3">
    <source>
        <dbReference type="ARBA" id="ARBA00012670"/>
    </source>
</evidence>
<dbReference type="GO" id="GO:0046373">
    <property type="term" value="P:L-arabinose metabolic process"/>
    <property type="evidence" value="ECO:0007669"/>
    <property type="project" value="InterPro"/>
</dbReference>
<evidence type="ECO:0000256" key="6">
    <source>
        <dbReference type="ARBA" id="ARBA00022801"/>
    </source>
</evidence>
<dbReference type="OrthoDB" id="3317993at2"/>
<feature type="signal peptide" evidence="9">
    <location>
        <begin position="1"/>
        <end position="29"/>
    </location>
</feature>
<gene>
    <name evidence="10" type="ORF">D7294_06930</name>
</gene>
<evidence type="ECO:0000256" key="8">
    <source>
        <dbReference type="SAM" id="MobiDB-lite"/>
    </source>
</evidence>
<dbReference type="InterPro" id="IPR023296">
    <property type="entry name" value="Glyco_hydro_beta-prop_sf"/>
</dbReference>
<dbReference type="RefSeq" id="WP_120676643.1">
    <property type="nucleotide sequence ID" value="NZ_RBAL01000003.1"/>
</dbReference>
<dbReference type="SUPFAM" id="SSF75005">
    <property type="entry name" value="Arabinanase/levansucrase/invertase"/>
    <property type="match status" value="1"/>
</dbReference>
<keyword evidence="5 9" id="KW-0732">Signal</keyword>
<evidence type="ECO:0000256" key="4">
    <source>
        <dbReference type="ARBA" id="ARBA00022525"/>
    </source>
</evidence>
<dbReference type="Proteomes" id="UP000272474">
    <property type="component" value="Unassembled WGS sequence"/>
</dbReference>
<protein>
    <recommendedName>
        <fullName evidence="3">non-reducing end alpha-L-arabinofuranosidase</fullName>
        <ecNumber evidence="3">3.2.1.55</ecNumber>
    </recommendedName>
</protein>
<evidence type="ECO:0000256" key="9">
    <source>
        <dbReference type="SAM" id="SignalP"/>
    </source>
</evidence>
<dbReference type="PANTHER" id="PTHR40631">
    <property type="entry name" value="ALPHA-L-ARABINOFURANOSIDASE AXHA-2-RELATED"/>
    <property type="match status" value="1"/>
</dbReference>
<dbReference type="GO" id="GO:0046556">
    <property type="term" value="F:alpha-L-arabinofuranosidase activity"/>
    <property type="evidence" value="ECO:0007669"/>
    <property type="project" value="UniProtKB-EC"/>
</dbReference>
<feature type="chain" id="PRO_5039581778" description="non-reducing end alpha-L-arabinofuranosidase" evidence="9">
    <location>
        <begin position="30"/>
        <end position="386"/>
    </location>
</feature>
<proteinExistence type="predicted"/>
<feature type="region of interest" description="Disordered" evidence="8">
    <location>
        <begin position="34"/>
        <end position="66"/>
    </location>
</feature>
<comment type="caution">
    <text evidence="10">The sequence shown here is derived from an EMBL/GenBank/DDBJ whole genome shotgun (WGS) entry which is preliminary data.</text>
</comment>
<organism evidence="10 11">
    <name type="scientific">Streptomyces hoynatensis</name>
    <dbReference type="NCBI Taxonomy" id="1141874"/>
    <lineage>
        <taxon>Bacteria</taxon>
        <taxon>Bacillati</taxon>
        <taxon>Actinomycetota</taxon>
        <taxon>Actinomycetes</taxon>
        <taxon>Kitasatosporales</taxon>
        <taxon>Streptomycetaceae</taxon>
        <taxon>Streptomyces</taxon>
    </lineage>
</organism>
<keyword evidence="11" id="KW-1185">Reference proteome</keyword>